<evidence type="ECO:0000256" key="1">
    <source>
        <dbReference type="SAM" id="MobiDB-lite"/>
    </source>
</evidence>
<accession>A0A1B6CYB6</accession>
<evidence type="ECO:0000313" key="3">
    <source>
        <dbReference type="EMBL" id="JAS18470.1"/>
    </source>
</evidence>
<keyword evidence="2" id="KW-1133">Transmembrane helix</keyword>
<organism evidence="3">
    <name type="scientific">Clastoptera arizonana</name>
    <name type="common">Arizona spittle bug</name>
    <dbReference type="NCBI Taxonomy" id="38151"/>
    <lineage>
        <taxon>Eukaryota</taxon>
        <taxon>Metazoa</taxon>
        <taxon>Ecdysozoa</taxon>
        <taxon>Arthropoda</taxon>
        <taxon>Hexapoda</taxon>
        <taxon>Insecta</taxon>
        <taxon>Pterygota</taxon>
        <taxon>Neoptera</taxon>
        <taxon>Paraneoptera</taxon>
        <taxon>Hemiptera</taxon>
        <taxon>Auchenorrhyncha</taxon>
        <taxon>Cercopoidea</taxon>
        <taxon>Clastopteridae</taxon>
        <taxon>Clastoptera</taxon>
    </lineage>
</organism>
<feature type="transmembrane region" description="Helical" evidence="2">
    <location>
        <begin position="59"/>
        <end position="78"/>
    </location>
</feature>
<feature type="compositionally biased region" description="Low complexity" evidence="1">
    <location>
        <begin position="373"/>
        <end position="382"/>
    </location>
</feature>
<feature type="transmembrane region" description="Helical" evidence="2">
    <location>
        <begin position="90"/>
        <end position="114"/>
    </location>
</feature>
<dbReference type="AlphaFoldDB" id="A0A1B6CYB6"/>
<sequence>MYVNYLSYSRALMCICWPRLCVAAHILCSIIYIVAGAVQLIAGIFFLISLPIFKVGSNLWTGGWNVLVGVAGAVFTCVGDLTPSKHQKLLYLTISVIAVNVFNLVILEIGEWRILMPDSVEKLIQQKNLQTVVFYARFTTSISTAVTVVTSFLDAQLMFCWLERNLRSRTQIHHNETVSDIEYIIPRAKSSSMGKNNSHNMFNQYAQSWVFDTDTVGSSQSDSPYSKMPPQFTGSKTVVLKRKQHQQECNNVPSDTPVQPVVLVEEVSNSDRQLQFMTSFSRTPSPVGMSDSSSQSSNPPHIYECLERLTEPSVYRSRLNTALTANIERPSPSVSPRPHSAIISDPVQYASLMMELEKTIVAKFPPVKSPANLSESLGSSRRSSSRDESLYKSLPSDVEFSKELEAALQLIQDLESPNTVDTPSEGPMQHNLGEESDSGASSKTLSEAVPMPGKECTVRITGSNTTVINLHPNKKYTSIVNIVSPDNFGFESEENINYTSDTKDIMLRTFTSCSNNENNDKVILDVSNTKSNCENDSSNEVDSISCNQKPSYQDSPPSCKVEYNNNIMNSDSIKFKGSNVQKTNSFKHQRWSLKNILKRKPSQLKLCPELENTLLKSESLIHLTENELVARYNRDKLIHRQIEKRAWQQITGTSTTDSTC</sequence>
<name>A0A1B6CYB6_9HEMI</name>
<feature type="region of interest" description="Disordered" evidence="1">
    <location>
        <begin position="368"/>
        <end position="390"/>
    </location>
</feature>
<reference evidence="3" key="1">
    <citation type="submission" date="2015-12" db="EMBL/GenBank/DDBJ databases">
        <title>De novo transcriptome assembly of four potential Pierce s Disease insect vectors from Arizona vineyards.</title>
        <authorList>
            <person name="Tassone E.E."/>
        </authorList>
    </citation>
    <scope>NUCLEOTIDE SEQUENCE</scope>
</reference>
<gene>
    <name evidence="3" type="ORF">g.7510</name>
</gene>
<dbReference type="EMBL" id="GEDC01018828">
    <property type="protein sequence ID" value="JAS18470.1"/>
    <property type="molecule type" value="Transcribed_RNA"/>
</dbReference>
<feature type="region of interest" description="Disordered" evidence="1">
    <location>
        <begin position="280"/>
        <end position="299"/>
    </location>
</feature>
<feature type="transmembrane region" description="Helical" evidence="2">
    <location>
        <begin position="20"/>
        <end position="53"/>
    </location>
</feature>
<proteinExistence type="predicted"/>
<feature type="region of interest" description="Disordered" evidence="1">
    <location>
        <begin position="532"/>
        <end position="557"/>
    </location>
</feature>
<evidence type="ECO:0000256" key="2">
    <source>
        <dbReference type="SAM" id="Phobius"/>
    </source>
</evidence>
<feature type="region of interest" description="Disordered" evidence="1">
    <location>
        <begin position="415"/>
        <end position="449"/>
    </location>
</feature>
<protein>
    <submittedName>
        <fullName evidence="3">Uncharacterized protein</fullName>
    </submittedName>
</protein>
<keyword evidence="2" id="KW-0812">Transmembrane</keyword>
<feature type="compositionally biased region" description="Low complexity" evidence="1">
    <location>
        <begin position="284"/>
        <end position="299"/>
    </location>
</feature>
<feature type="compositionally biased region" description="Polar residues" evidence="1">
    <location>
        <begin position="532"/>
        <end position="556"/>
    </location>
</feature>
<keyword evidence="2" id="KW-0472">Membrane</keyword>